<dbReference type="Pfam" id="PF00892">
    <property type="entry name" value="EamA"/>
    <property type="match status" value="1"/>
</dbReference>
<sequence>MFKSHIALAGKLGLAFMTEEIAMTETRLSAPKLRATAIGATTVFNWALLAALTQLSGPVPPFLLTALAFSIAFVCFAVWLQWRGASLVAPLRQPFGVWVLGVGGLFGYHALYFVAQQNAPPANAGLISYLWPLLIVLFVALLPGERLKSAHVIGALLGFSGAALLVGGDVNAGGGALGYMAALACAFVWSGYSVLSRVIRDVPTAAVGGFCLVTALLAALCHLLFETTQWPQGVGWLGVIGLGLGPVGSAFFTWDVGVKHGDLRLLGFLAYFTPLLSTLVLIATGYAVPSALLAVAAVLITLGMFIGSGRLRWPGREPHEERA</sequence>
<keyword evidence="4" id="KW-1185">Reference proteome</keyword>
<dbReference type="InterPro" id="IPR000620">
    <property type="entry name" value="EamA_dom"/>
</dbReference>
<feature type="transmembrane region" description="Helical" evidence="1">
    <location>
        <begin position="126"/>
        <end position="143"/>
    </location>
</feature>
<evidence type="ECO:0000313" key="4">
    <source>
        <dbReference type="Proteomes" id="UP000653056"/>
    </source>
</evidence>
<feature type="transmembrane region" description="Helical" evidence="1">
    <location>
        <begin position="33"/>
        <end position="56"/>
    </location>
</feature>
<feature type="transmembrane region" description="Helical" evidence="1">
    <location>
        <begin position="202"/>
        <end position="225"/>
    </location>
</feature>
<feature type="transmembrane region" description="Helical" evidence="1">
    <location>
        <begin position="292"/>
        <end position="313"/>
    </location>
</feature>
<feature type="transmembrane region" description="Helical" evidence="1">
    <location>
        <begin position="62"/>
        <end position="82"/>
    </location>
</feature>
<evidence type="ECO:0000313" key="3">
    <source>
        <dbReference type="EMBL" id="GGY09871.1"/>
    </source>
</evidence>
<evidence type="ECO:0000256" key="1">
    <source>
        <dbReference type="SAM" id="Phobius"/>
    </source>
</evidence>
<dbReference type="PANTHER" id="PTHR22911">
    <property type="entry name" value="ACYL-MALONYL CONDENSING ENZYME-RELATED"/>
    <property type="match status" value="1"/>
</dbReference>
<keyword evidence="1" id="KW-0472">Membrane</keyword>
<keyword evidence="1" id="KW-0812">Transmembrane</keyword>
<protein>
    <submittedName>
        <fullName evidence="3">Membrane protein</fullName>
    </submittedName>
</protein>
<feature type="domain" description="EamA" evidence="2">
    <location>
        <begin position="40"/>
        <end position="166"/>
    </location>
</feature>
<feature type="transmembrane region" description="Helical" evidence="1">
    <location>
        <begin position="94"/>
        <end position="114"/>
    </location>
</feature>
<feature type="transmembrane region" description="Helical" evidence="1">
    <location>
        <begin position="265"/>
        <end position="286"/>
    </location>
</feature>
<feature type="transmembrane region" description="Helical" evidence="1">
    <location>
        <begin position="176"/>
        <end position="195"/>
    </location>
</feature>
<organism evidence="3 4">
    <name type="scientific">Litchfieldella qijiaojingensis</name>
    <dbReference type="NCBI Taxonomy" id="980347"/>
    <lineage>
        <taxon>Bacteria</taxon>
        <taxon>Pseudomonadati</taxon>
        <taxon>Pseudomonadota</taxon>
        <taxon>Gammaproteobacteria</taxon>
        <taxon>Oceanospirillales</taxon>
        <taxon>Halomonadaceae</taxon>
        <taxon>Litchfieldella</taxon>
    </lineage>
</organism>
<gene>
    <name evidence="3" type="ORF">GCM10007160_41430</name>
</gene>
<comment type="caution">
    <text evidence="3">The sequence shown here is derived from an EMBL/GenBank/DDBJ whole genome shotgun (WGS) entry which is preliminary data.</text>
</comment>
<dbReference type="Proteomes" id="UP000653056">
    <property type="component" value="Unassembled WGS sequence"/>
</dbReference>
<reference evidence="4" key="1">
    <citation type="journal article" date="2019" name="Int. J. Syst. Evol. Microbiol.">
        <title>The Global Catalogue of Microorganisms (GCM) 10K type strain sequencing project: providing services to taxonomists for standard genome sequencing and annotation.</title>
        <authorList>
            <consortium name="The Broad Institute Genomics Platform"/>
            <consortium name="The Broad Institute Genome Sequencing Center for Infectious Disease"/>
            <person name="Wu L."/>
            <person name="Ma J."/>
        </authorList>
    </citation>
    <scope>NUCLEOTIDE SEQUENCE [LARGE SCALE GENOMIC DNA]</scope>
    <source>
        <strain evidence="4">KCTC 22228</strain>
    </source>
</reference>
<evidence type="ECO:0000259" key="2">
    <source>
        <dbReference type="Pfam" id="PF00892"/>
    </source>
</evidence>
<proteinExistence type="predicted"/>
<dbReference type="SUPFAM" id="SSF103481">
    <property type="entry name" value="Multidrug resistance efflux transporter EmrE"/>
    <property type="match status" value="1"/>
</dbReference>
<dbReference type="InterPro" id="IPR037185">
    <property type="entry name" value="EmrE-like"/>
</dbReference>
<dbReference type="PANTHER" id="PTHR22911:SF76">
    <property type="entry name" value="EAMA DOMAIN-CONTAINING PROTEIN"/>
    <property type="match status" value="1"/>
</dbReference>
<name>A0ABQ2ZAD0_9GAMM</name>
<feature type="transmembrane region" description="Helical" evidence="1">
    <location>
        <begin position="150"/>
        <end position="170"/>
    </location>
</feature>
<keyword evidence="1" id="KW-1133">Transmembrane helix</keyword>
<feature type="transmembrane region" description="Helical" evidence="1">
    <location>
        <begin position="237"/>
        <end position="258"/>
    </location>
</feature>
<accession>A0ABQ2ZAD0</accession>
<dbReference type="EMBL" id="BMXS01000036">
    <property type="protein sequence ID" value="GGY09871.1"/>
    <property type="molecule type" value="Genomic_DNA"/>
</dbReference>